<evidence type="ECO:0000259" key="4">
    <source>
        <dbReference type="PROSITE" id="PS50158"/>
    </source>
</evidence>
<evidence type="ECO:0000313" key="5">
    <source>
        <dbReference type="EMBL" id="KIJ28846.1"/>
    </source>
</evidence>
<dbReference type="GO" id="GO:0008270">
    <property type="term" value="F:zinc ion binding"/>
    <property type="evidence" value="ECO:0007669"/>
    <property type="project" value="UniProtKB-KW"/>
</dbReference>
<dbReference type="PROSITE" id="PS50158">
    <property type="entry name" value="ZF_CCHC"/>
    <property type="match status" value="1"/>
</dbReference>
<sequence length="654" mass="73939">MYQGSGSWQNLGDAPSEPDRVSPDGGDTDEEESFTIPASEVTILRQEYADFINLKDNAEIVLTEAMEAAERLNTVFNHIRTSMNRMSPRMKELFIVPVAKSSGKIVEPRNNRAYHKAAAKAATERIIAQTAINTPVPGTGTDDHARLRQSRVPHDVTRIPCHPDDRIFMRIFIMLLTGIPESIECSWCSIREPQSIDMNALREEIKETISATIKEKLCSDADSVTTVSQSMLALDANAQYWSDLSNKATKCSPRALELQLKMAEEKVNTLLHEKAPEEAFLEAAWEACNIRFQLDQNMHLREAGLMPEQQVRFSADTGKNIHSPSRNYGINPINEVHIDWPETYAPYARQSTPALSMTAQLDSAVVNMTSEYSGIQQMVRQAMQNASQEEEPEKSFLAKAGVKMGNPPTYSGECSLKKFENWVASVLPYMSMYNLLRPQAGKAQLQFLGQCLTDEAQEWFYHQKWFMLTFSLNKVAVNYDNIVQGSITVQQLHQELTKLAKQMIELPDVNPIRTAVKANNTVVCFNCNQPGHIRPNCPFTDKDRRVAGGSIEEIILEEDEGQIEEFDEYAPHPEEQQEHEDQPQEDDQQYRFDDDEYETRPIDNEVVHVNAVIKASGYNDHCRVYGITVQEAETDLRVSVVLQTGGKEQPVYDH</sequence>
<dbReference type="InterPro" id="IPR036875">
    <property type="entry name" value="Znf_CCHC_sf"/>
</dbReference>
<keyword evidence="2" id="KW-0862">Zinc</keyword>
<reference evidence="5 6" key="1">
    <citation type="submission" date="2014-06" db="EMBL/GenBank/DDBJ databases">
        <title>Evolutionary Origins and Diversification of the Mycorrhizal Mutualists.</title>
        <authorList>
            <consortium name="DOE Joint Genome Institute"/>
            <consortium name="Mycorrhizal Genomics Consortium"/>
            <person name="Kohler A."/>
            <person name="Kuo A."/>
            <person name="Nagy L.G."/>
            <person name="Floudas D."/>
            <person name="Copeland A."/>
            <person name="Barry K.W."/>
            <person name="Cichocki N."/>
            <person name="Veneault-Fourrey C."/>
            <person name="LaButti K."/>
            <person name="Lindquist E.A."/>
            <person name="Lipzen A."/>
            <person name="Lundell T."/>
            <person name="Morin E."/>
            <person name="Murat C."/>
            <person name="Riley R."/>
            <person name="Ohm R."/>
            <person name="Sun H."/>
            <person name="Tunlid A."/>
            <person name="Henrissat B."/>
            <person name="Grigoriev I.V."/>
            <person name="Hibbett D.S."/>
            <person name="Martin F."/>
        </authorList>
    </citation>
    <scope>NUCLEOTIDE SEQUENCE [LARGE SCALE GENOMIC DNA]</scope>
    <source>
        <strain evidence="5 6">SS14</strain>
    </source>
</reference>
<evidence type="ECO:0000256" key="3">
    <source>
        <dbReference type="SAM" id="MobiDB-lite"/>
    </source>
</evidence>
<dbReference type="GO" id="GO:0003676">
    <property type="term" value="F:nucleic acid binding"/>
    <property type="evidence" value="ECO:0007669"/>
    <property type="project" value="InterPro"/>
</dbReference>
<dbReference type="GO" id="GO:0006397">
    <property type="term" value="P:mRNA processing"/>
    <property type="evidence" value="ECO:0007669"/>
    <property type="project" value="UniProtKB-KW"/>
</dbReference>
<organism evidence="5 6">
    <name type="scientific">Sphaerobolus stellatus (strain SS14)</name>
    <dbReference type="NCBI Taxonomy" id="990650"/>
    <lineage>
        <taxon>Eukaryota</taxon>
        <taxon>Fungi</taxon>
        <taxon>Dikarya</taxon>
        <taxon>Basidiomycota</taxon>
        <taxon>Agaricomycotina</taxon>
        <taxon>Agaricomycetes</taxon>
        <taxon>Phallomycetidae</taxon>
        <taxon>Geastrales</taxon>
        <taxon>Sphaerobolaceae</taxon>
        <taxon>Sphaerobolus</taxon>
    </lineage>
</organism>
<protein>
    <recommendedName>
        <fullName evidence="4">CCHC-type domain-containing protein</fullName>
    </recommendedName>
</protein>
<dbReference type="AlphaFoldDB" id="A0A0C9UU53"/>
<keyword evidence="6" id="KW-1185">Reference proteome</keyword>
<evidence type="ECO:0000313" key="6">
    <source>
        <dbReference type="Proteomes" id="UP000054279"/>
    </source>
</evidence>
<keyword evidence="1" id="KW-0507">mRNA processing</keyword>
<gene>
    <name evidence="5" type="ORF">M422DRAFT_269809</name>
</gene>
<dbReference type="HOGENOM" id="CLU_012886_5_2_1"/>
<accession>A0A0C9UU53</accession>
<dbReference type="SMART" id="SM00343">
    <property type="entry name" value="ZnF_C2HC"/>
    <property type="match status" value="1"/>
</dbReference>
<feature type="domain" description="CCHC-type" evidence="4">
    <location>
        <begin position="524"/>
        <end position="538"/>
    </location>
</feature>
<dbReference type="Proteomes" id="UP000054279">
    <property type="component" value="Unassembled WGS sequence"/>
</dbReference>
<dbReference type="Pfam" id="PF00098">
    <property type="entry name" value="zf-CCHC"/>
    <property type="match status" value="1"/>
</dbReference>
<evidence type="ECO:0000256" key="2">
    <source>
        <dbReference type="PROSITE-ProRule" id="PRU00047"/>
    </source>
</evidence>
<keyword evidence="2" id="KW-0863">Zinc-finger</keyword>
<dbReference type="SUPFAM" id="SSF57756">
    <property type="entry name" value="Retrovirus zinc finger-like domains"/>
    <property type="match status" value="1"/>
</dbReference>
<proteinExistence type="predicted"/>
<dbReference type="OrthoDB" id="2749329at2759"/>
<dbReference type="EMBL" id="KN837296">
    <property type="protein sequence ID" value="KIJ28846.1"/>
    <property type="molecule type" value="Genomic_DNA"/>
</dbReference>
<feature type="region of interest" description="Disordered" evidence="3">
    <location>
        <begin position="1"/>
        <end position="35"/>
    </location>
</feature>
<dbReference type="InterPro" id="IPR001878">
    <property type="entry name" value="Znf_CCHC"/>
</dbReference>
<name>A0A0C9UU53_SPHS4</name>
<keyword evidence="2" id="KW-0479">Metal-binding</keyword>
<evidence type="ECO:0000256" key="1">
    <source>
        <dbReference type="ARBA" id="ARBA00022664"/>
    </source>
</evidence>
<feature type="compositionally biased region" description="Polar residues" evidence="3">
    <location>
        <begin position="1"/>
        <end position="10"/>
    </location>
</feature>